<dbReference type="InterPro" id="IPR013762">
    <property type="entry name" value="Integrase-like_cat_sf"/>
</dbReference>
<dbReference type="Gene3D" id="3.30.160.390">
    <property type="entry name" value="Integrase, DNA-binding domain"/>
    <property type="match status" value="1"/>
</dbReference>
<evidence type="ECO:0000256" key="2">
    <source>
        <dbReference type="ARBA" id="ARBA00022908"/>
    </source>
</evidence>
<reference evidence="6 7" key="1">
    <citation type="journal article" date="2012" name="J. Bacteriol.">
        <title>Genome sequence of benzo(a)pyrene-degrading bacterium Novosphingobium pentaromativorans US6-1.</title>
        <authorList>
            <person name="Luo Y.R."/>
            <person name="Kang S.G."/>
            <person name="Kim S.J."/>
            <person name="Kim M.R."/>
            <person name="Li N."/>
            <person name="Lee J.H."/>
            <person name="Kwon K.K."/>
        </authorList>
    </citation>
    <scope>NUCLEOTIDE SEQUENCE [LARGE SCALE GENOMIC DNA]</scope>
    <source>
        <strain evidence="6 7">US6-1</strain>
    </source>
</reference>
<dbReference type="InterPro" id="IPR011010">
    <property type="entry name" value="DNA_brk_join_enz"/>
</dbReference>
<evidence type="ECO:0000313" key="7">
    <source>
        <dbReference type="Proteomes" id="UP000004030"/>
    </source>
</evidence>
<evidence type="ECO:0000256" key="1">
    <source>
        <dbReference type="ARBA" id="ARBA00008857"/>
    </source>
</evidence>
<dbReference type="PATRIC" id="fig|1088721.3.peg.12"/>
<evidence type="ECO:0000256" key="4">
    <source>
        <dbReference type="ARBA" id="ARBA00023172"/>
    </source>
</evidence>
<dbReference type="GO" id="GO:0015074">
    <property type="term" value="P:DNA integration"/>
    <property type="evidence" value="ECO:0007669"/>
    <property type="project" value="UniProtKB-KW"/>
</dbReference>
<evidence type="ECO:0000313" key="6">
    <source>
        <dbReference type="EMBL" id="EHJ62936.1"/>
    </source>
</evidence>
<dbReference type="AlphaFoldDB" id="G6E6P0"/>
<dbReference type="GO" id="GO:0003677">
    <property type="term" value="F:DNA binding"/>
    <property type="evidence" value="ECO:0007669"/>
    <property type="project" value="UniProtKB-KW"/>
</dbReference>
<evidence type="ECO:0000256" key="3">
    <source>
        <dbReference type="ARBA" id="ARBA00023125"/>
    </source>
</evidence>
<comment type="similarity">
    <text evidence="1">Belongs to the 'phage' integrase family.</text>
</comment>
<protein>
    <submittedName>
        <fullName evidence="6">Putative prophage CP4-6 integrase</fullName>
    </submittedName>
</protein>
<accession>G6E6P0</accession>
<dbReference type="Proteomes" id="UP000004030">
    <property type="component" value="Unassembled WGS sequence"/>
</dbReference>
<name>G6E6P0_9SPHN</name>
<dbReference type="InterPro" id="IPR025166">
    <property type="entry name" value="Integrase_DNA_bind_dom"/>
</dbReference>
<keyword evidence="3" id="KW-0238">DNA-binding</keyword>
<dbReference type="EMBL" id="AGFM01000002">
    <property type="protein sequence ID" value="EHJ62936.1"/>
    <property type="molecule type" value="Genomic_DNA"/>
</dbReference>
<dbReference type="Gene3D" id="1.10.150.130">
    <property type="match status" value="1"/>
</dbReference>
<comment type="caution">
    <text evidence="6">The sequence shown here is derived from an EMBL/GenBank/DDBJ whole genome shotgun (WGS) entry which is preliminary data.</text>
</comment>
<dbReference type="InterPro" id="IPR038488">
    <property type="entry name" value="Integrase_DNA-bd_sf"/>
</dbReference>
<dbReference type="GO" id="GO:0006310">
    <property type="term" value="P:DNA recombination"/>
    <property type="evidence" value="ECO:0007669"/>
    <property type="project" value="UniProtKB-KW"/>
</dbReference>
<feature type="domain" description="Integrase DNA-binding" evidence="5">
    <location>
        <begin position="12"/>
        <end position="102"/>
    </location>
</feature>
<dbReference type="Pfam" id="PF13356">
    <property type="entry name" value="Arm-DNA-bind_3"/>
    <property type="match status" value="1"/>
</dbReference>
<keyword evidence="7" id="KW-1185">Reference proteome</keyword>
<gene>
    <name evidence="6" type="ORF">NSU_0011</name>
</gene>
<proteinExistence type="inferred from homology"/>
<keyword evidence="4" id="KW-0233">DNA recombination</keyword>
<dbReference type="eggNOG" id="COG0582">
    <property type="taxonomic scope" value="Bacteria"/>
</dbReference>
<sequence length="389" mass="44145">MNRSDPMPQMRLTKAQIDRVAKPGGKCDTLFWDEQPRGFGLRVTPTGKATFVVQGRVDGSKKEARITIGPYGVFTVEQARDIAREHLRTMRMGLDPRDLKRQDEAMKVTLGEALSAYIDRPGKLKSSTAAEYRRHVEKVFKGWKDIPVISITRDMVLDRHKELVRHGLGGTRAAPASANAAMVTLRILINFASRQYRRADGSPLVLHNPVDVLKDHWAPLGSRTERYIDRRKIGEVWNKLHEARKTPKNKEALAAIDLTIFALLTGARRDEMATLTWDRVNIDDNDPSNCWWHLDDRKRGDPIWLPLSSQAVALLKSRRPEPKESEDAPEPSPYVFPSWSKSGHITDARAPMEAISGIVGKHLSLHDLRRSFTNYAMRECLIEKFVSIF</sequence>
<keyword evidence="2" id="KW-0229">DNA integration</keyword>
<dbReference type="InterPro" id="IPR050808">
    <property type="entry name" value="Phage_Integrase"/>
</dbReference>
<evidence type="ECO:0000259" key="5">
    <source>
        <dbReference type="Pfam" id="PF13356"/>
    </source>
</evidence>
<dbReference type="PANTHER" id="PTHR30629">
    <property type="entry name" value="PROPHAGE INTEGRASE"/>
    <property type="match status" value="1"/>
</dbReference>
<dbReference type="SUPFAM" id="SSF56349">
    <property type="entry name" value="DNA breaking-rejoining enzymes"/>
    <property type="match status" value="1"/>
</dbReference>
<dbReference type="InterPro" id="IPR010998">
    <property type="entry name" value="Integrase_recombinase_N"/>
</dbReference>
<dbReference type="PANTHER" id="PTHR30629:SF2">
    <property type="entry name" value="PROPHAGE INTEGRASE INTS-RELATED"/>
    <property type="match status" value="1"/>
</dbReference>
<organism evidence="6 7">
    <name type="scientific">Novosphingobium pentaromativorans US6-1</name>
    <dbReference type="NCBI Taxonomy" id="1088721"/>
    <lineage>
        <taxon>Bacteria</taxon>
        <taxon>Pseudomonadati</taxon>
        <taxon>Pseudomonadota</taxon>
        <taxon>Alphaproteobacteria</taxon>
        <taxon>Sphingomonadales</taxon>
        <taxon>Sphingomonadaceae</taxon>
        <taxon>Novosphingobium</taxon>
    </lineage>
</organism>
<dbReference type="RefSeq" id="WP_007010928.1">
    <property type="nucleotide sequence ID" value="NZ_CP009291.1"/>
</dbReference>
<dbReference type="Gene3D" id="1.10.443.10">
    <property type="entry name" value="Intergrase catalytic core"/>
    <property type="match status" value="1"/>
</dbReference>